<keyword evidence="3" id="KW-1185">Reference proteome</keyword>
<evidence type="ECO:0000313" key="2">
    <source>
        <dbReference type="EMBL" id="KAF1990468.1"/>
    </source>
</evidence>
<protein>
    <submittedName>
        <fullName evidence="2">Uncharacterized protein</fullName>
    </submittedName>
</protein>
<name>A0A6G1HBZ5_9PEZI</name>
<dbReference type="AlphaFoldDB" id="A0A6G1HBZ5"/>
<feature type="region of interest" description="Disordered" evidence="1">
    <location>
        <begin position="22"/>
        <end position="57"/>
    </location>
</feature>
<organism evidence="2 3">
    <name type="scientific">Aulographum hederae CBS 113979</name>
    <dbReference type="NCBI Taxonomy" id="1176131"/>
    <lineage>
        <taxon>Eukaryota</taxon>
        <taxon>Fungi</taxon>
        <taxon>Dikarya</taxon>
        <taxon>Ascomycota</taxon>
        <taxon>Pezizomycotina</taxon>
        <taxon>Dothideomycetes</taxon>
        <taxon>Pleosporomycetidae</taxon>
        <taxon>Aulographales</taxon>
        <taxon>Aulographaceae</taxon>
    </lineage>
</organism>
<dbReference type="Proteomes" id="UP000800041">
    <property type="component" value="Unassembled WGS sequence"/>
</dbReference>
<evidence type="ECO:0000313" key="3">
    <source>
        <dbReference type="Proteomes" id="UP000800041"/>
    </source>
</evidence>
<accession>A0A6G1HBZ5</accession>
<reference evidence="2" key="1">
    <citation type="journal article" date="2020" name="Stud. Mycol.">
        <title>101 Dothideomycetes genomes: a test case for predicting lifestyles and emergence of pathogens.</title>
        <authorList>
            <person name="Haridas S."/>
            <person name="Albert R."/>
            <person name="Binder M."/>
            <person name="Bloem J."/>
            <person name="Labutti K."/>
            <person name="Salamov A."/>
            <person name="Andreopoulos B."/>
            <person name="Baker S."/>
            <person name="Barry K."/>
            <person name="Bills G."/>
            <person name="Bluhm B."/>
            <person name="Cannon C."/>
            <person name="Castanera R."/>
            <person name="Culley D."/>
            <person name="Daum C."/>
            <person name="Ezra D."/>
            <person name="Gonzalez J."/>
            <person name="Henrissat B."/>
            <person name="Kuo A."/>
            <person name="Liang C."/>
            <person name="Lipzen A."/>
            <person name="Lutzoni F."/>
            <person name="Magnuson J."/>
            <person name="Mondo S."/>
            <person name="Nolan M."/>
            <person name="Ohm R."/>
            <person name="Pangilinan J."/>
            <person name="Park H.-J."/>
            <person name="Ramirez L."/>
            <person name="Alfaro M."/>
            <person name="Sun H."/>
            <person name="Tritt A."/>
            <person name="Yoshinaga Y."/>
            <person name="Zwiers L.-H."/>
            <person name="Turgeon B."/>
            <person name="Goodwin S."/>
            <person name="Spatafora J."/>
            <person name="Crous P."/>
            <person name="Grigoriev I."/>
        </authorList>
    </citation>
    <scope>NUCLEOTIDE SEQUENCE</scope>
    <source>
        <strain evidence="2">CBS 113979</strain>
    </source>
</reference>
<evidence type="ECO:0000256" key="1">
    <source>
        <dbReference type="SAM" id="MobiDB-lite"/>
    </source>
</evidence>
<proteinExistence type="predicted"/>
<sequence length="229" mass="24707">MASKTVFLALKKGLRKLFGRSKKEVVPTPAKCSSPPSDETQTSQSPRWPDFSDSSQTPVAVPEILSAYPRADIEEDMTPEALDKLIRANHTLPLIPLEEEQNIDLPFKPIPSKPPQLPPLNFGYGTLEAADGLLVPELEGVSEAASIASSKGVASSTASDVEVSVAVVQQMQRHEYPQPSERVGRRVFREWKPSAVGRGQGVLVSCGAGMPPSKRLPDVPASTHVGMEF</sequence>
<dbReference type="EMBL" id="ML977142">
    <property type="protein sequence ID" value="KAF1990468.1"/>
    <property type="molecule type" value="Genomic_DNA"/>
</dbReference>
<gene>
    <name evidence="2" type="ORF">K402DRAFT_390085</name>
</gene>
<feature type="compositionally biased region" description="Polar residues" evidence="1">
    <location>
        <begin position="34"/>
        <end position="57"/>
    </location>
</feature>